<feature type="chain" id="PRO_5038439787" evidence="2">
    <location>
        <begin position="26"/>
        <end position="2001"/>
    </location>
</feature>
<comment type="subcellular location">
    <subcellularLocation>
        <location evidence="1">Cell envelope</location>
    </subcellularLocation>
</comment>
<gene>
    <name evidence="3" type="ORF">IAC69_00165</name>
</gene>
<dbReference type="Gene3D" id="2.60.40.4270">
    <property type="entry name" value="Listeria-Bacteroides repeat domain"/>
    <property type="match status" value="2"/>
</dbReference>
<feature type="signal peptide" evidence="2">
    <location>
        <begin position="1"/>
        <end position="25"/>
    </location>
</feature>
<evidence type="ECO:0000256" key="1">
    <source>
        <dbReference type="ARBA" id="ARBA00004196"/>
    </source>
</evidence>
<sequence length="2001" mass="210298">MGKIRKFLGFLTVLFVCAFVRNAMSAAYTCPTYKTYVSCAKNTYLSDCGSSNWNGAILVEDDLATGNSCVSCPAGYVCDGGLACPKKKEITITYNLNGGTGTTPSPKTCSTTSGTCELDKGTASNTYGRAGYTLMGWSTDSGASSGEAVFKIDNPTSDLTVYAIWLKCPGGTGKPASAPAAVACPACTDYKYSHTTVGICVTPQEGYYSTGCGEGGDNCTGQSMCRFDNGTRKAYYCTGGQRYEVKPGYYPSRCGASGTQAGPIANYEQCRSQTQCPVGSYCQNGGIFSCPEGYRDNQTPGLAYESQCAKLVEAGKYVNSSKEVVECQTGYYCPGGLASYGMVGPQTRCAQGYTSDAGAGEKSDCYIYVPAGHYRVGTTGQTFAKCPAGTYSMGHKAYDGVMDYCRTPQDGYAARQCESNGTGCKSMAQCFGDDIYCTDGIEHQVEPGYRAYNCEGAYPDPILSGSARGCKEQKQCDSGMYCMNGEVNYCPAGYDDNTEPGKSQKADCKMDVPAGYYIDVADAAKPVECDIGYACPAHTVSAGMVSSTGGHTPCPPNYSSDAGATALTRCYILITGGNYRVGITGTSYLPCEPGSYSETHKAYYNVPDVCSHCNQFTYSGEGATSCKQPDEGYYVTGCDPSFRGRACTGQAQCTGTTYCEDGEKKDCPEPFVDDETDGKSSISQCIVNIDAGYTVNSATTWGGLAVCAAGSYCVAAQGRPGHFYSNQKKCPTDYTSETGAKAETECYIDVPGGQYRGGTDGTEMASCPAGTAIEAHKAYYGQPDLCESCQNFTFSAQGATECRTVDTGYYASSCSPSQPGVQCKDQIQCTGATYCEDAKKYDCPDPFKDDTVDGKAHIRQCQAAVPAGSTIVSTGDHQYAVEQCSAGFVCPAATIDYGAPEQNKSVCGDNMWSAAGAAECTPCIDGYSNSGPDAADHAESASCTIVCPAGQYVETASGKCVSVGDGYFGVGAEIPAGTTGGRTQCPEDYRDGPAATSQDLCLKQEELVGEQVSPSLPENCASFELGTCEPETCVRETYYSGSVKTACEDSLDCTKPITSVVPNPNYYDSSNMCLACPAEYPLSAGTAGGQNMCYKNCTRACEEPACPDNARCDYTETSTSGTEYYNSGSCSAAESVCEYTFECNTGYHKSDDGAACELNTYTITLNKNGGSGTVNGATGTTDATQQCQHGVSCQLPDGDGLVRENWVFTGWGTTSGCTSGDSEMTFTGAQTIYACWSQTATECKVGQYYNGSDYEDCPKGWYCPGVGNVALDQTGCGTQCPGGGTTDGTGNSASTACYLTCSGSSITGGQTTPVSGKVNYNGSSYPACTYNVSCNPGYVPENVGTASATCTQCENGVVCPGGESEYEPETCPAGSYCVAGIQTACPDGGQSTAGANSSEKCFKTNMPCTVGNGTGTQTCNYDADADSYTDCGVCNLGACNDGYYNDGGECEICPVGSYCAGGVLKSCPVGGTSDTGAKLETQCYRVCEPTLDITNGSASLSTTSKPYYDGAEYAACQYVAECDENYKPQNSPGENPSCVWADADACPVGSYCPPDSAEPILCPDGGTTDGGATDSTMCYKTNMSCSSEHGTGTQTCHYDGHSGYTDCDACVMDMCNDGYYVDNGACTICPIGSFCADGVREECPNDGLTETTGASENTACYLTNVPCQMGSGFGVQTCHYDGSDYEDCGECMVNTCDEGYYINDGECDICPAGSFCTGGVAKSCYTETRGQYSLSDEGMSSINECYRECVAGENVATVEGREYMDGDNTCEITRCVAGYLLNGDACTECSAGSYCDGSETEFSCAALGNGDWSMSDSGATSSKMCYQTCESYPLNGGATAIPLDEQVYYDALCQYRGEMADGTPCMIVGNECIETCASDQEMIDGVCTPCDREHALSYKPNGNCQVASCTANYHPNGDQCEYNFKDCTMPNAEYSVQEWDFQRGGFGACTVQECEYGFHVSGNACVSDVQQCNVENGTGVREWNHRENKWGTCIATYCDPG</sequence>
<evidence type="ECO:0000313" key="4">
    <source>
        <dbReference type="Proteomes" id="UP000823630"/>
    </source>
</evidence>
<reference evidence="3" key="1">
    <citation type="submission" date="2020-10" db="EMBL/GenBank/DDBJ databases">
        <authorList>
            <person name="Gilroy R."/>
        </authorList>
    </citation>
    <scope>NUCLEOTIDE SEQUENCE</scope>
    <source>
        <strain evidence="3">8207</strain>
    </source>
</reference>
<reference evidence="3" key="2">
    <citation type="journal article" date="2021" name="PeerJ">
        <title>Extensive microbial diversity within the chicken gut microbiome revealed by metagenomics and culture.</title>
        <authorList>
            <person name="Gilroy R."/>
            <person name="Ravi A."/>
            <person name="Getino M."/>
            <person name="Pursley I."/>
            <person name="Horton D.L."/>
            <person name="Alikhan N.F."/>
            <person name="Baker D."/>
            <person name="Gharbi K."/>
            <person name="Hall N."/>
            <person name="Watson M."/>
            <person name="Adriaenssens E.M."/>
            <person name="Foster-Nyarko E."/>
            <person name="Jarju S."/>
            <person name="Secka A."/>
            <person name="Antonio M."/>
            <person name="Oren A."/>
            <person name="Chaudhuri R.R."/>
            <person name="La Ragione R."/>
            <person name="Hildebrand F."/>
            <person name="Pallen M.J."/>
        </authorList>
    </citation>
    <scope>NUCLEOTIDE SEQUENCE</scope>
    <source>
        <strain evidence="3">8207</strain>
    </source>
</reference>
<keyword evidence="2" id="KW-0732">Signal</keyword>
<dbReference type="EMBL" id="JADINC010000005">
    <property type="protein sequence ID" value="MBO8424881.1"/>
    <property type="molecule type" value="Genomic_DNA"/>
</dbReference>
<name>A0A9D9GTU9_9PROT</name>
<dbReference type="InterPro" id="IPR013378">
    <property type="entry name" value="InlB-like_B-rpt"/>
</dbReference>
<dbReference type="Proteomes" id="UP000823630">
    <property type="component" value="Unassembled WGS sequence"/>
</dbReference>
<proteinExistence type="predicted"/>
<dbReference type="Pfam" id="PF09479">
    <property type="entry name" value="Flg_new"/>
    <property type="match status" value="2"/>
</dbReference>
<evidence type="ECO:0000256" key="2">
    <source>
        <dbReference type="SAM" id="SignalP"/>
    </source>
</evidence>
<feature type="non-terminal residue" evidence="3">
    <location>
        <position position="2001"/>
    </location>
</feature>
<accession>A0A9D9GTU9</accession>
<comment type="caution">
    <text evidence="3">The sequence shown here is derived from an EMBL/GenBank/DDBJ whole genome shotgun (WGS) entry which is preliminary data.</text>
</comment>
<dbReference type="GO" id="GO:0030313">
    <property type="term" value="C:cell envelope"/>
    <property type="evidence" value="ECO:0007669"/>
    <property type="project" value="UniProtKB-SubCell"/>
</dbReference>
<dbReference type="InterPro" id="IPR042229">
    <property type="entry name" value="Listeria/Bacterioides_rpt_sf"/>
</dbReference>
<evidence type="ECO:0000313" key="3">
    <source>
        <dbReference type="EMBL" id="MBO8424881.1"/>
    </source>
</evidence>
<dbReference type="SMART" id="SM01411">
    <property type="entry name" value="Ephrin_rec_like"/>
    <property type="match status" value="14"/>
</dbReference>
<dbReference type="NCBIfam" id="TIGR02543">
    <property type="entry name" value="List_Bact_rpt"/>
    <property type="match status" value="1"/>
</dbReference>
<protein>
    <submittedName>
        <fullName evidence="3">InlB B-repeat-containing protein</fullName>
    </submittedName>
</protein>
<organism evidence="3 4">
    <name type="scientific">Candidatus Enterousia avistercoris</name>
    <dbReference type="NCBI Taxonomy" id="2840788"/>
    <lineage>
        <taxon>Bacteria</taxon>
        <taxon>Pseudomonadati</taxon>
        <taxon>Pseudomonadota</taxon>
        <taxon>Alphaproteobacteria</taxon>
        <taxon>Candidatus Enterousia</taxon>
    </lineage>
</organism>